<proteinExistence type="predicted"/>
<accession>A0A853I5C2</accession>
<dbReference type="InterPro" id="IPR038500">
    <property type="entry name" value="Antitermination_sf"/>
</dbReference>
<evidence type="ECO:0000313" key="1">
    <source>
        <dbReference type="EMBL" id="NYZ65141.1"/>
    </source>
</evidence>
<dbReference type="Gene3D" id="1.10.274.110">
    <property type="match status" value="1"/>
</dbReference>
<reference evidence="1 2" key="1">
    <citation type="submission" date="2020-07" db="EMBL/GenBank/DDBJ databases">
        <title>Endozoicomonas sp. nov., isolated from sediment.</title>
        <authorList>
            <person name="Gu T."/>
        </authorList>
    </citation>
    <scope>NUCLEOTIDE SEQUENCE [LARGE SCALE GENOMIC DNA]</scope>
    <source>
        <strain evidence="1 2">SM1973</strain>
    </source>
</reference>
<dbReference type="Proteomes" id="UP000569732">
    <property type="component" value="Unassembled WGS sequence"/>
</dbReference>
<gene>
    <name evidence="1" type="ORF">H0A36_03910</name>
</gene>
<comment type="caution">
    <text evidence="1">The sequence shown here is derived from an EMBL/GenBank/DDBJ whole genome shotgun (WGS) entry which is preliminary data.</text>
</comment>
<evidence type="ECO:0000313" key="2">
    <source>
        <dbReference type="Proteomes" id="UP000569732"/>
    </source>
</evidence>
<organism evidence="1 2">
    <name type="scientific">Spartinivicinus marinus</name>
    <dbReference type="NCBI Taxonomy" id="2994442"/>
    <lineage>
        <taxon>Bacteria</taxon>
        <taxon>Pseudomonadati</taxon>
        <taxon>Pseudomonadota</taxon>
        <taxon>Gammaproteobacteria</taxon>
        <taxon>Oceanospirillales</taxon>
        <taxon>Zooshikellaceae</taxon>
        <taxon>Spartinivicinus</taxon>
    </lineage>
</organism>
<dbReference type="AlphaFoldDB" id="A0A853I5C2"/>
<dbReference type="RefSeq" id="WP_180567163.1">
    <property type="nucleotide sequence ID" value="NZ_JACCKB010000003.1"/>
</dbReference>
<name>A0A853I5C2_9GAMM</name>
<protein>
    <recommendedName>
        <fullName evidence="3">Antitermination protein</fullName>
    </recommendedName>
</protein>
<keyword evidence="2" id="KW-1185">Reference proteome</keyword>
<sequence length="185" mass="21330">MSAARMILLLNPKQCSLDHIPGGFNRISWEDVAAALAMGNLDSIAYYLGRTKYCHDEQAKAALIALIKEQAQRLASKSQWRATNERLERLSQLACLELVESPICRKCKGIGKILTISCQQCSGIGYLRQSERSKYLYAGIDKRCWARRWKDRYEQLYTDLCDAEHRLIRHLYHQLFDSEEEKQAS</sequence>
<evidence type="ECO:0008006" key="3">
    <source>
        <dbReference type="Google" id="ProtNLM"/>
    </source>
</evidence>
<dbReference type="EMBL" id="JACCKB010000003">
    <property type="protein sequence ID" value="NYZ65141.1"/>
    <property type="molecule type" value="Genomic_DNA"/>
</dbReference>